<sequence length="106" mass="12662">MRFLGLEEIQPYKNLHQFKIFEYDDEIDLNNKEKYICDLKVIRMDINEMYIQKGFEENIYCAIIYNLNKNIDLNELKEGIKAFILEEIPSTSTQSINIFKSENLTL</sequence>
<dbReference type="STRING" id="29349.CLOTH_07470"/>
<protein>
    <submittedName>
        <fullName evidence="1">Uncharacterized protein</fullName>
    </submittedName>
</protein>
<dbReference type="EMBL" id="MZGW01000002">
    <property type="protein sequence ID" value="OPJ56343.1"/>
    <property type="molecule type" value="Genomic_DNA"/>
</dbReference>
<keyword evidence="2" id="KW-1185">Reference proteome</keyword>
<evidence type="ECO:0000313" key="2">
    <source>
        <dbReference type="Proteomes" id="UP000190140"/>
    </source>
</evidence>
<name>A0A1V4I8V0_9FIRM</name>
<dbReference type="AlphaFoldDB" id="A0A1V4I8V0"/>
<organism evidence="1 2">
    <name type="scientific">Alkalithermobacter paradoxus</name>
    <dbReference type="NCBI Taxonomy" id="29349"/>
    <lineage>
        <taxon>Bacteria</taxon>
        <taxon>Bacillati</taxon>
        <taxon>Bacillota</taxon>
        <taxon>Clostridia</taxon>
        <taxon>Peptostreptococcales</taxon>
        <taxon>Tepidibacteraceae</taxon>
        <taxon>Alkalithermobacter</taxon>
    </lineage>
</organism>
<proteinExistence type="predicted"/>
<dbReference type="OrthoDB" id="1752867at2"/>
<comment type="caution">
    <text evidence="1">The sequence shown here is derived from an EMBL/GenBank/DDBJ whole genome shotgun (WGS) entry which is preliminary data.</text>
</comment>
<dbReference type="RefSeq" id="WP_079411361.1">
    <property type="nucleotide sequence ID" value="NZ_MZGW01000002.1"/>
</dbReference>
<reference evidence="1 2" key="1">
    <citation type="submission" date="2017-03" db="EMBL/GenBank/DDBJ databases">
        <title>Genome sequence of Clostridium thermoalcaliphilum DSM 7309.</title>
        <authorList>
            <person name="Poehlein A."/>
            <person name="Daniel R."/>
        </authorList>
    </citation>
    <scope>NUCLEOTIDE SEQUENCE [LARGE SCALE GENOMIC DNA]</scope>
    <source>
        <strain evidence="1 2">DSM 7309</strain>
    </source>
</reference>
<gene>
    <name evidence="1" type="ORF">CLOTH_07470</name>
</gene>
<evidence type="ECO:0000313" key="1">
    <source>
        <dbReference type="EMBL" id="OPJ56343.1"/>
    </source>
</evidence>
<accession>A0A1V4I8V0</accession>
<dbReference type="Proteomes" id="UP000190140">
    <property type="component" value="Unassembled WGS sequence"/>
</dbReference>